<proteinExistence type="predicted"/>
<evidence type="ECO:0000313" key="3">
    <source>
        <dbReference type="Proteomes" id="UP001320154"/>
    </source>
</evidence>
<keyword evidence="3" id="KW-1185">Reference proteome</keyword>
<keyword evidence="1" id="KW-1133">Transmembrane helix</keyword>
<keyword evidence="1" id="KW-0812">Transmembrane</keyword>
<organism evidence="2 3">
    <name type="scientific">Billgrantia desiderata</name>
    <dbReference type="NCBI Taxonomy" id="52021"/>
    <lineage>
        <taxon>Bacteria</taxon>
        <taxon>Pseudomonadati</taxon>
        <taxon>Pseudomonadota</taxon>
        <taxon>Gammaproteobacteria</taxon>
        <taxon>Oceanospirillales</taxon>
        <taxon>Halomonadaceae</taxon>
        <taxon>Billgrantia</taxon>
    </lineage>
</organism>
<feature type="transmembrane region" description="Helical" evidence="1">
    <location>
        <begin position="43"/>
        <end position="65"/>
    </location>
</feature>
<evidence type="ECO:0000313" key="2">
    <source>
        <dbReference type="EMBL" id="MCE8046805.1"/>
    </source>
</evidence>
<sequence length="115" mass="12440">MTVTGALTILWYALAPFLWLMAAGAALLVAVQGLAHLRGYRILGYRCPAANLAAIAVGLSGLWWIPLFTQSRLAYVASVFDWVALLGALIGLTVIAWLLLHPLSYLLRGKSPRHA</sequence>
<reference evidence="2 3" key="1">
    <citation type="journal article" date="2021" name="Front. Microbiol.">
        <title>Aerobic Denitrification and Heterotrophic Sulfur Oxidation in the Genus Halomonas Revealed by Six Novel Species Characterizations and Genome-Based Analysis.</title>
        <authorList>
            <person name="Wang L."/>
            <person name="Shao Z."/>
        </authorList>
    </citation>
    <scope>NUCLEOTIDE SEQUENCE [LARGE SCALE GENOMIC DNA]</scope>
    <source>
        <strain evidence="2 3">MCCC 1A05748</strain>
    </source>
</reference>
<comment type="caution">
    <text evidence="2">The sequence shown here is derived from an EMBL/GenBank/DDBJ whole genome shotgun (WGS) entry which is preliminary data.</text>
</comment>
<name>A0ABS9B489_9GAMM</name>
<keyword evidence="1" id="KW-0472">Membrane</keyword>
<gene>
    <name evidence="2" type="ORF">HOP60_08660</name>
</gene>
<dbReference type="EMBL" id="JABFTQ010000004">
    <property type="protein sequence ID" value="MCE8046805.1"/>
    <property type="molecule type" value="Genomic_DNA"/>
</dbReference>
<evidence type="ECO:0000256" key="1">
    <source>
        <dbReference type="SAM" id="Phobius"/>
    </source>
</evidence>
<feature type="transmembrane region" description="Helical" evidence="1">
    <location>
        <begin position="6"/>
        <end position="31"/>
    </location>
</feature>
<feature type="transmembrane region" description="Helical" evidence="1">
    <location>
        <begin position="85"/>
        <end position="107"/>
    </location>
</feature>
<accession>A0ABS9B489</accession>
<protein>
    <submittedName>
        <fullName evidence="2">Uncharacterized protein</fullName>
    </submittedName>
</protein>
<dbReference type="Proteomes" id="UP001320154">
    <property type="component" value="Unassembled WGS sequence"/>
</dbReference>
<dbReference type="RefSeq" id="WP_234244455.1">
    <property type="nucleotide sequence ID" value="NZ_JABFTQ010000004.1"/>
</dbReference>